<protein>
    <submittedName>
        <fullName evidence="2">Glucose dehydrogenase</fullName>
    </submittedName>
</protein>
<evidence type="ECO:0000313" key="3">
    <source>
        <dbReference type="Proteomes" id="UP000552757"/>
    </source>
</evidence>
<proteinExistence type="predicted"/>
<gene>
    <name evidence="2" type="ORF">GGR44_002244</name>
</gene>
<feature type="transmembrane region" description="Helical" evidence="1">
    <location>
        <begin position="20"/>
        <end position="44"/>
    </location>
</feature>
<reference evidence="2 3" key="1">
    <citation type="submission" date="2020-08" db="EMBL/GenBank/DDBJ databases">
        <title>Genomic Encyclopedia of Type Strains, Phase IV (KMG-IV): sequencing the most valuable type-strain genomes for metagenomic binning, comparative biology and taxonomic classification.</title>
        <authorList>
            <person name="Goeker M."/>
        </authorList>
    </citation>
    <scope>NUCLEOTIDE SEQUENCE [LARGE SCALE GENOMIC DNA]</scope>
    <source>
        <strain evidence="2 3">DSM 29348</strain>
    </source>
</reference>
<evidence type="ECO:0000256" key="1">
    <source>
        <dbReference type="SAM" id="Phobius"/>
    </source>
</evidence>
<sequence length="50" mass="5197">MIHLTRIIVDLLTGLLAAGGWALLMVGGALTAIVGGGAGALMLIRVWKRR</sequence>
<keyword evidence="1" id="KW-1133">Transmembrane helix</keyword>
<dbReference type="EMBL" id="JACIEB010000005">
    <property type="protein sequence ID" value="MBB3982578.1"/>
    <property type="molecule type" value="Genomic_DNA"/>
</dbReference>
<dbReference type="RefSeq" id="WP_183955660.1">
    <property type="nucleotide sequence ID" value="NZ_JACIEB010000005.1"/>
</dbReference>
<dbReference type="AlphaFoldDB" id="A0A7W6GPN3"/>
<keyword evidence="1" id="KW-0472">Membrane</keyword>
<name>A0A7W6GPN3_9SPHN</name>
<organism evidence="2 3">
    <name type="scientific">Sphingobium fontiphilum</name>
    <dbReference type="NCBI Taxonomy" id="944425"/>
    <lineage>
        <taxon>Bacteria</taxon>
        <taxon>Pseudomonadati</taxon>
        <taxon>Pseudomonadota</taxon>
        <taxon>Alphaproteobacteria</taxon>
        <taxon>Sphingomonadales</taxon>
        <taxon>Sphingomonadaceae</taxon>
        <taxon>Sphingobium</taxon>
    </lineage>
</organism>
<dbReference type="Proteomes" id="UP000552757">
    <property type="component" value="Unassembled WGS sequence"/>
</dbReference>
<accession>A0A7W6GPN3</accession>
<keyword evidence="3" id="KW-1185">Reference proteome</keyword>
<comment type="caution">
    <text evidence="2">The sequence shown here is derived from an EMBL/GenBank/DDBJ whole genome shotgun (WGS) entry which is preliminary data.</text>
</comment>
<keyword evidence="1" id="KW-0812">Transmembrane</keyword>
<evidence type="ECO:0000313" key="2">
    <source>
        <dbReference type="EMBL" id="MBB3982578.1"/>
    </source>
</evidence>